<proteinExistence type="predicted"/>
<sequence>MSTTKARKKTGRPKGKKTQDLPVVEISATHCPKCKSTERTGYRDVRTMEHSGIAPGGYPYNFISWKRTECLKCGQHRIDKKYENVI</sequence>
<dbReference type="EMBL" id="CP037452">
    <property type="protein sequence ID" value="QDV53708.1"/>
    <property type="molecule type" value="Genomic_DNA"/>
</dbReference>
<protein>
    <submittedName>
        <fullName evidence="2">Uncharacterized protein</fullName>
    </submittedName>
</protein>
<feature type="region of interest" description="Disordered" evidence="1">
    <location>
        <begin position="1"/>
        <end position="21"/>
    </location>
</feature>
<dbReference type="Proteomes" id="UP000318313">
    <property type="component" value="Chromosome"/>
</dbReference>
<evidence type="ECO:0000313" key="3">
    <source>
        <dbReference type="Proteomes" id="UP000318313"/>
    </source>
</evidence>
<dbReference type="KEGG" id="gfm:Enr17x_57890"/>
<organism evidence="2 3">
    <name type="scientific">Gimesia fumaroli</name>
    <dbReference type="NCBI Taxonomy" id="2527976"/>
    <lineage>
        <taxon>Bacteria</taxon>
        <taxon>Pseudomonadati</taxon>
        <taxon>Planctomycetota</taxon>
        <taxon>Planctomycetia</taxon>
        <taxon>Planctomycetales</taxon>
        <taxon>Planctomycetaceae</taxon>
        <taxon>Gimesia</taxon>
    </lineage>
</organism>
<dbReference type="AlphaFoldDB" id="A0A518IKT2"/>
<evidence type="ECO:0000313" key="2">
    <source>
        <dbReference type="EMBL" id="QDV53708.1"/>
    </source>
</evidence>
<gene>
    <name evidence="2" type="ORF">Enr17x_57890</name>
</gene>
<reference evidence="2 3" key="1">
    <citation type="submission" date="2019-03" db="EMBL/GenBank/DDBJ databases">
        <title>Deep-cultivation of Planctomycetes and their phenomic and genomic characterization uncovers novel biology.</title>
        <authorList>
            <person name="Wiegand S."/>
            <person name="Jogler M."/>
            <person name="Boedeker C."/>
            <person name="Pinto D."/>
            <person name="Vollmers J."/>
            <person name="Rivas-Marin E."/>
            <person name="Kohn T."/>
            <person name="Peeters S.H."/>
            <person name="Heuer A."/>
            <person name="Rast P."/>
            <person name="Oberbeckmann S."/>
            <person name="Bunk B."/>
            <person name="Jeske O."/>
            <person name="Meyerdierks A."/>
            <person name="Storesund J.E."/>
            <person name="Kallscheuer N."/>
            <person name="Luecker S."/>
            <person name="Lage O.M."/>
            <person name="Pohl T."/>
            <person name="Merkel B.J."/>
            <person name="Hornburger P."/>
            <person name="Mueller R.-W."/>
            <person name="Bruemmer F."/>
            <person name="Labrenz M."/>
            <person name="Spormann A.M."/>
            <person name="Op den Camp H."/>
            <person name="Overmann J."/>
            <person name="Amann R."/>
            <person name="Jetten M.S.M."/>
            <person name="Mascher T."/>
            <person name="Medema M.H."/>
            <person name="Devos D.P."/>
            <person name="Kaster A.-K."/>
            <person name="Ovreas L."/>
            <person name="Rohde M."/>
            <person name="Galperin M.Y."/>
            <person name="Jogler C."/>
        </authorList>
    </citation>
    <scope>NUCLEOTIDE SEQUENCE [LARGE SCALE GENOMIC DNA]</scope>
    <source>
        <strain evidence="2 3">Enr17</strain>
    </source>
</reference>
<feature type="compositionally biased region" description="Basic residues" evidence="1">
    <location>
        <begin position="1"/>
        <end position="16"/>
    </location>
</feature>
<keyword evidence="3" id="KW-1185">Reference proteome</keyword>
<evidence type="ECO:0000256" key="1">
    <source>
        <dbReference type="SAM" id="MobiDB-lite"/>
    </source>
</evidence>
<name>A0A518IKT2_9PLAN</name>
<accession>A0A518IKT2</accession>